<feature type="compositionally biased region" description="Low complexity" evidence="10">
    <location>
        <begin position="217"/>
        <end position="226"/>
    </location>
</feature>
<evidence type="ECO:0000313" key="13">
    <source>
        <dbReference type="EMBL" id="KAA8549525.1"/>
    </source>
</evidence>
<comment type="similarity">
    <text evidence="2">Belongs to the ARR-like family.</text>
</comment>
<dbReference type="InterPro" id="IPR010402">
    <property type="entry name" value="CCT_domain"/>
</dbReference>
<feature type="compositionally biased region" description="Polar residues" evidence="10">
    <location>
        <begin position="509"/>
        <end position="518"/>
    </location>
</feature>
<keyword evidence="6" id="KW-0804">Transcription</keyword>
<feature type="compositionally biased region" description="Polar residues" evidence="10">
    <location>
        <begin position="256"/>
        <end position="275"/>
    </location>
</feature>
<evidence type="ECO:0000256" key="4">
    <source>
        <dbReference type="ARBA" id="ARBA00023015"/>
    </source>
</evidence>
<evidence type="ECO:0000256" key="10">
    <source>
        <dbReference type="SAM" id="MobiDB-lite"/>
    </source>
</evidence>
<comment type="subcellular location">
    <subcellularLocation>
        <location evidence="1 9">Nucleus</location>
    </subcellularLocation>
</comment>
<keyword evidence="4" id="KW-0805">Transcription regulation</keyword>
<feature type="region of interest" description="Disordered" evidence="10">
    <location>
        <begin position="217"/>
        <end position="292"/>
    </location>
</feature>
<dbReference type="SUPFAM" id="SSF52172">
    <property type="entry name" value="CheY-like"/>
    <property type="match status" value="1"/>
</dbReference>
<dbReference type="SMART" id="SM00448">
    <property type="entry name" value="REC"/>
    <property type="match status" value="1"/>
</dbReference>
<evidence type="ECO:0000256" key="6">
    <source>
        <dbReference type="ARBA" id="ARBA00023163"/>
    </source>
</evidence>
<dbReference type="CDD" id="cd17582">
    <property type="entry name" value="psREC_PRR"/>
    <property type="match status" value="1"/>
</dbReference>
<gene>
    <name evidence="13" type="ORF">F0562_001457</name>
</gene>
<feature type="region of interest" description="Disordered" evidence="10">
    <location>
        <begin position="660"/>
        <end position="688"/>
    </location>
</feature>
<dbReference type="PROSITE" id="PS51017">
    <property type="entry name" value="CCT"/>
    <property type="match status" value="1"/>
</dbReference>
<comment type="caution">
    <text evidence="8">Lacks conserved residue(s) required for the propagation of feature annotation.</text>
</comment>
<dbReference type="Pfam" id="PF06203">
    <property type="entry name" value="CCT"/>
    <property type="match status" value="1"/>
</dbReference>
<evidence type="ECO:0000256" key="7">
    <source>
        <dbReference type="ARBA" id="ARBA00023242"/>
    </source>
</evidence>
<evidence type="ECO:0000256" key="3">
    <source>
        <dbReference type="ARBA" id="ARBA00023012"/>
    </source>
</evidence>
<evidence type="ECO:0000313" key="14">
    <source>
        <dbReference type="Proteomes" id="UP000325577"/>
    </source>
</evidence>
<keyword evidence="5" id="KW-0090">Biological rhythms</keyword>
<evidence type="ECO:0008006" key="15">
    <source>
        <dbReference type="Google" id="ProtNLM"/>
    </source>
</evidence>
<evidence type="ECO:0000259" key="11">
    <source>
        <dbReference type="PROSITE" id="PS50110"/>
    </source>
</evidence>
<dbReference type="Gene3D" id="3.40.50.2300">
    <property type="match status" value="1"/>
</dbReference>
<dbReference type="InterPro" id="IPR045279">
    <property type="entry name" value="ARR-like"/>
</dbReference>
<organism evidence="13 14">
    <name type="scientific">Nyssa sinensis</name>
    <dbReference type="NCBI Taxonomy" id="561372"/>
    <lineage>
        <taxon>Eukaryota</taxon>
        <taxon>Viridiplantae</taxon>
        <taxon>Streptophyta</taxon>
        <taxon>Embryophyta</taxon>
        <taxon>Tracheophyta</taxon>
        <taxon>Spermatophyta</taxon>
        <taxon>Magnoliopsida</taxon>
        <taxon>eudicotyledons</taxon>
        <taxon>Gunneridae</taxon>
        <taxon>Pentapetalae</taxon>
        <taxon>asterids</taxon>
        <taxon>Cornales</taxon>
        <taxon>Nyssaceae</taxon>
        <taxon>Nyssa</taxon>
    </lineage>
</organism>
<evidence type="ECO:0000256" key="9">
    <source>
        <dbReference type="PROSITE-ProRule" id="PRU00357"/>
    </source>
</evidence>
<feature type="region of interest" description="Disordered" evidence="10">
    <location>
        <begin position="356"/>
        <end position="375"/>
    </location>
</feature>
<protein>
    <recommendedName>
        <fullName evidence="15">CCT domain-containing protein</fullName>
    </recommendedName>
</protein>
<keyword evidence="3" id="KW-0902">Two-component regulatory system</keyword>
<dbReference type="GO" id="GO:0045892">
    <property type="term" value="P:negative regulation of DNA-templated transcription"/>
    <property type="evidence" value="ECO:0007669"/>
    <property type="project" value="UniProtKB-ARBA"/>
</dbReference>
<keyword evidence="14" id="KW-1185">Reference proteome</keyword>
<feature type="compositionally biased region" description="Low complexity" evidence="10">
    <location>
        <begin position="660"/>
        <end position="678"/>
    </location>
</feature>
<feature type="compositionally biased region" description="Basic and acidic residues" evidence="10">
    <location>
        <begin position="277"/>
        <end position="289"/>
    </location>
</feature>
<proteinExistence type="inferred from homology"/>
<dbReference type="InterPro" id="IPR011006">
    <property type="entry name" value="CheY-like_superfamily"/>
</dbReference>
<dbReference type="FunFam" id="3.40.50.2300:FF:000214">
    <property type="entry name" value="Two-component response regulator-like PRR37"/>
    <property type="match status" value="1"/>
</dbReference>
<dbReference type="GO" id="GO:0007623">
    <property type="term" value="P:circadian rhythm"/>
    <property type="evidence" value="ECO:0007669"/>
    <property type="project" value="UniProtKB-ARBA"/>
</dbReference>
<evidence type="ECO:0000256" key="8">
    <source>
        <dbReference type="PROSITE-ProRule" id="PRU00169"/>
    </source>
</evidence>
<dbReference type="AlphaFoldDB" id="A0A5J5C293"/>
<dbReference type="PANTHER" id="PTHR43874:SF117">
    <property type="entry name" value="TWO-COMPONENT RESPONSE REGULATOR-LIKE APRR3"/>
    <property type="match status" value="1"/>
</dbReference>
<reference evidence="13 14" key="1">
    <citation type="submission" date="2019-09" db="EMBL/GenBank/DDBJ databases">
        <title>A chromosome-level genome assembly of the Chinese tupelo Nyssa sinensis.</title>
        <authorList>
            <person name="Yang X."/>
            <person name="Kang M."/>
            <person name="Yang Y."/>
            <person name="Xiong H."/>
            <person name="Wang M."/>
            <person name="Zhang Z."/>
            <person name="Wang Z."/>
            <person name="Wu H."/>
            <person name="Ma T."/>
            <person name="Liu J."/>
            <person name="Xi Z."/>
        </authorList>
    </citation>
    <scope>NUCLEOTIDE SEQUENCE [LARGE SCALE GENOMIC DNA]</scope>
    <source>
        <strain evidence="13">J267</strain>
        <tissue evidence="13">Leaf</tissue>
    </source>
</reference>
<feature type="compositionally biased region" description="Low complexity" evidence="10">
    <location>
        <begin position="519"/>
        <end position="529"/>
    </location>
</feature>
<keyword evidence="7 9" id="KW-0539">Nucleus</keyword>
<dbReference type="GO" id="GO:0000160">
    <property type="term" value="P:phosphorelay signal transduction system"/>
    <property type="evidence" value="ECO:0007669"/>
    <property type="project" value="UniProtKB-KW"/>
</dbReference>
<feature type="domain" description="CCT" evidence="12">
    <location>
        <begin position="718"/>
        <end position="760"/>
    </location>
</feature>
<feature type="region of interest" description="Disordered" evidence="10">
    <location>
        <begin position="509"/>
        <end position="532"/>
    </location>
</feature>
<accession>A0A5J5C293</accession>
<dbReference type="GO" id="GO:0005634">
    <property type="term" value="C:nucleus"/>
    <property type="evidence" value="ECO:0007669"/>
    <property type="project" value="UniProtKB-SubCell"/>
</dbReference>
<evidence type="ECO:0000256" key="2">
    <source>
        <dbReference type="ARBA" id="ARBA00010330"/>
    </source>
</evidence>
<dbReference type="Proteomes" id="UP000325577">
    <property type="component" value="Linkage Group LG0"/>
</dbReference>
<dbReference type="PROSITE" id="PS50110">
    <property type="entry name" value="RESPONSE_REGULATORY"/>
    <property type="match status" value="1"/>
</dbReference>
<feature type="domain" description="Response regulatory" evidence="11">
    <location>
        <begin position="94"/>
        <end position="212"/>
    </location>
</feature>
<sequence length="819" mass="90306">MGAVPMNNDGARDADLAEQNYHIWDEQKGVENVVMGELAGLGSSKEDESRVNGITGEINNGSEGAIQVTAGPQKPQPQGPIIHWERFLPIRSLKVLLVENDDSTRHVVSALLRNCSYEVTAVATGMQAWRILEDLTNHIDLILTEVEMPFLSGIGLLCKIMSHKTFKNIPVIMMSSHDSMGIVFKCLSKGAVDFLVKPIRKNELKNLWQHVWRRCHSSSGSGSESGTQPKKSAKSKSNDESDNNTSSSDERDNGSIGLSIQDGSDNGSGTQSSWTKRAAEIDSPRRWDQLSDAPDSTCALVIHTEPETFSSRWVHVTKTKDCPELDEQLDNIAMGKDLEIGISRNPDSQVEYQHKFSTHPSSKKQNKLSELGSAPFEKEQQEIKIDNTRAGQPRHHAANSISVIASCINRLVESRGLDAPNGLSDTSKIKDKASSVSKELPSLELTLKRLKGVGDVGTSVHEDHTVLRHSDQSAFSKYHTTFSANQAPTGYVGSCSPLGNSSVAMRTETMHNSNCTPPNQQSNGSSNNNDMASTTIRAPKLEAFNGKSESISASKYFHSVFQPVQNVHASAKQLIPGKAIDVALSTDQVQARENQRVKVQHHHHHYHHYHHHVHNMQNQPQLDHDDLSLKKMAAAAPKCGSSNVLGDPFEVNAGNYSVNGSASGSNQESNGQNGSSNAMNTGATNMESDNGVAGNKGFIVINGRISGNGADEDRCAHREAALTKFRQKRKERCFEKKVRYQTRKRLAEQRPRVRGQFVRQIVYVNTSCNTDCMFFLFVCIVEEFNRFRSCLFFLRSNTKAEKDMQDDTMPEDNSSDGVQ</sequence>
<evidence type="ECO:0000259" key="12">
    <source>
        <dbReference type="PROSITE" id="PS51017"/>
    </source>
</evidence>
<evidence type="ECO:0000256" key="5">
    <source>
        <dbReference type="ARBA" id="ARBA00023108"/>
    </source>
</evidence>
<feature type="compositionally biased region" description="Polar residues" evidence="10">
    <location>
        <begin position="679"/>
        <end position="688"/>
    </location>
</feature>
<dbReference type="Pfam" id="PF00072">
    <property type="entry name" value="Response_reg"/>
    <property type="match status" value="1"/>
</dbReference>
<evidence type="ECO:0000256" key="1">
    <source>
        <dbReference type="ARBA" id="ARBA00004123"/>
    </source>
</evidence>
<name>A0A5J5C293_9ASTE</name>
<dbReference type="InterPro" id="IPR001789">
    <property type="entry name" value="Sig_transdc_resp-reg_receiver"/>
</dbReference>
<dbReference type="EMBL" id="CM018031">
    <property type="protein sequence ID" value="KAA8549525.1"/>
    <property type="molecule type" value="Genomic_DNA"/>
</dbReference>
<dbReference type="OrthoDB" id="60033at2759"/>
<dbReference type="GO" id="GO:0009736">
    <property type="term" value="P:cytokinin-activated signaling pathway"/>
    <property type="evidence" value="ECO:0007669"/>
    <property type="project" value="InterPro"/>
</dbReference>
<dbReference type="PANTHER" id="PTHR43874">
    <property type="entry name" value="TWO-COMPONENT RESPONSE REGULATOR"/>
    <property type="match status" value="1"/>
</dbReference>
<dbReference type="GO" id="GO:0010017">
    <property type="term" value="P:red or far-red light signaling pathway"/>
    <property type="evidence" value="ECO:0007669"/>
    <property type="project" value="UniProtKB-ARBA"/>
</dbReference>